<protein>
    <submittedName>
        <fullName evidence="1">Uncharacterized protein</fullName>
    </submittedName>
</protein>
<dbReference type="Proteomes" id="UP000323594">
    <property type="component" value="Chromosome"/>
</dbReference>
<dbReference type="AlphaFoldDB" id="A0AAE6IVK8"/>
<name>A0AAE6IVK8_TREPH</name>
<reference evidence="1 2" key="1">
    <citation type="submission" date="2019-08" db="EMBL/GenBank/DDBJ databases">
        <authorList>
            <person name="Kuhnert P."/>
        </authorList>
    </citation>
    <scope>NUCLEOTIDE SEQUENCE [LARGE SCALE GENOMIC DNA]</scope>
    <source>
        <strain evidence="1 2">B36.5</strain>
    </source>
</reference>
<accession>A0AAE6IVK8</accession>
<proteinExistence type="predicted"/>
<dbReference type="EMBL" id="CP042817">
    <property type="protein sequence ID" value="QEJ99174.1"/>
    <property type="molecule type" value="Genomic_DNA"/>
</dbReference>
<organism evidence="1 2">
    <name type="scientific">Treponema phagedenis</name>
    <dbReference type="NCBI Taxonomy" id="162"/>
    <lineage>
        <taxon>Bacteria</taxon>
        <taxon>Pseudomonadati</taxon>
        <taxon>Spirochaetota</taxon>
        <taxon>Spirochaetia</taxon>
        <taxon>Spirochaetales</taxon>
        <taxon>Treponemataceae</taxon>
        <taxon>Treponema</taxon>
    </lineage>
</organism>
<sequence>MYGRCGLELFSYPTYFFLVGVEYFQTAGVLRASLSFRLFLRYVRRAKRIRLRAFEKALRRPPYA</sequence>
<evidence type="ECO:0000313" key="1">
    <source>
        <dbReference type="EMBL" id="QEJ99174.1"/>
    </source>
</evidence>
<evidence type="ECO:0000313" key="2">
    <source>
        <dbReference type="Proteomes" id="UP000323594"/>
    </source>
</evidence>
<gene>
    <name evidence="1" type="ORF">FUT82_15035</name>
</gene>